<evidence type="ECO:0000313" key="1">
    <source>
        <dbReference type="EMBL" id="KAI0092508.1"/>
    </source>
</evidence>
<comment type="caution">
    <text evidence="1">The sequence shown here is derived from an EMBL/GenBank/DDBJ whole genome shotgun (WGS) entry which is preliminary data.</text>
</comment>
<proteinExistence type="predicted"/>
<dbReference type="EMBL" id="MU274903">
    <property type="protein sequence ID" value="KAI0092508.1"/>
    <property type="molecule type" value="Genomic_DNA"/>
</dbReference>
<protein>
    <submittedName>
        <fullName evidence="1">Uncharacterized protein</fullName>
    </submittedName>
</protein>
<keyword evidence="2" id="KW-1185">Reference proteome</keyword>
<sequence>MAQPVYCSPPWLASPPASSSLQQLLRLPVSSPLFEYVVDRLVDTVSAALDRSWDEGQQRSLRTPFLLPFVQSVLTKNRVSAATVLVALVYLDRSRKNLRVSAGFWACERALVGAMILANKYTNDDILSTKAWAISSTIFTSRDVVKAEREFLQVLRYDLSVTEYQLMAHRLPLLIKGPN</sequence>
<organism evidence="1 2">
    <name type="scientific">Irpex rosettiformis</name>
    <dbReference type="NCBI Taxonomy" id="378272"/>
    <lineage>
        <taxon>Eukaryota</taxon>
        <taxon>Fungi</taxon>
        <taxon>Dikarya</taxon>
        <taxon>Basidiomycota</taxon>
        <taxon>Agaricomycotina</taxon>
        <taxon>Agaricomycetes</taxon>
        <taxon>Polyporales</taxon>
        <taxon>Irpicaceae</taxon>
        <taxon>Irpex</taxon>
    </lineage>
</organism>
<gene>
    <name evidence="1" type="ORF">BDY19DRAFT_488044</name>
</gene>
<evidence type="ECO:0000313" key="2">
    <source>
        <dbReference type="Proteomes" id="UP001055072"/>
    </source>
</evidence>
<dbReference type="Proteomes" id="UP001055072">
    <property type="component" value="Unassembled WGS sequence"/>
</dbReference>
<accession>A0ACB8UDU5</accession>
<reference evidence="1" key="1">
    <citation type="journal article" date="2021" name="Environ. Microbiol.">
        <title>Gene family expansions and transcriptome signatures uncover fungal adaptations to wood decay.</title>
        <authorList>
            <person name="Hage H."/>
            <person name="Miyauchi S."/>
            <person name="Viragh M."/>
            <person name="Drula E."/>
            <person name="Min B."/>
            <person name="Chaduli D."/>
            <person name="Navarro D."/>
            <person name="Favel A."/>
            <person name="Norest M."/>
            <person name="Lesage-Meessen L."/>
            <person name="Balint B."/>
            <person name="Merenyi Z."/>
            <person name="de Eugenio L."/>
            <person name="Morin E."/>
            <person name="Martinez A.T."/>
            <person name="Baldrian P."/>
            <person name="Stursova M."/>
            <person name="Martinez M.J."/>
            <person name="Novotny C."/>
            <person name="Magnuson J.K."/>
            <person name="Spatafora J.W."/>
            <person name="Maurice S."/>
            <person name="Pangilinan J."/>
            <person name="Andreopoulos W."/>
            <person name="LaButti K."/>
            <person name="Hundley H."/>
            <person name="Na H."/>
            <person name="Kuo A."/>
            <person name="Barry K."/>
            <person name="Lipzen A."/>
            <person name="Henrissat B."/>
            <person name="Riley R."/>
            <person name="Ahrendt S."/>
            <person name="Nagy L.G."/>
            <person name="Grigoriev I.V."/>
            <person name="Martin F."/>
            <person name="Rosso M.N."/>
        </authorList>
    </citation>
    <scope>NUCLEOTIDE SEQUENCE</scope>
    <source>
        <strain evidence="1">CBS 384.51</strain>
    </source>
</reference>
<name>A0ACB8UDU5_9APHY</name>